<proteinExistence type="predicted"/>
<organism evidence="1 2">
    <name type="scientific">Parapedobacter koreensis</name>
    <dbReference type="NCBI Taxonomy" id="332977"/>
    <lineage>
        <taxon>Bacteria</taxon>
        <taxon>Pseudomonadati</taxon>
        <taxon>Bacteroidota</taxon>
        <taxon>Sphingobacteriia</taxon>
        <taxon>Sphingobacteriales</taxon>
        <taxon>Sphingobacteriaceae</taxon>
        <taxon>Parapedobacter</taxon>
    </lineage>
</organism>
<dbReference type="STRING" id="332977.SAMN05421740_102328"/>
<keyword evidence="2" id="KW-1185">Reference proteome</keyword>
<reference evidence="2" key="1">
    <citation type="submission" date="2016-10" db="EMBL/GenBank/DDBJ databases">
        <authorList>
            <person name="Varghese N."/>
            <person name="Submissions S."/>
        </authorList>
    </citation>
    <scope>NUCLEOTIDE SEQUENCE [LARGE SCALE GENOMIC DNA]</scope>
    <source>
        <strain evidence="2">Jip14</strain>
    </source>
</reference>
<evidence type="ECO:0000313" key="1">
    <source>
        <dbReference type="EMBL" id="SEK64697.1"/>
    </source>
</evidence>
<protein>
    <submittedName>
        <fullName evidence="1">Uncharacterized protein</fullName>
    </submittedName>
</protein>
<dbReference type="RefSeq" id="WP_090603457.1">
    <property type="nucleotide sequence ID" value="NZ_FNZR01000002.1"/>
</dbReference>
<evidence type="ECO:0000313" key="2">
    <source>
        <dbReference type="Proteomes" id="UP000198916"/>
    </source>
</evidence>
<name>A0A1H7ISK2_9SPHI</name>
<dbReference type="OrthoDB" id="665435at2"/>
<dbReference type="AlphaFoldDB" id="A0A1H7ISK2"/>
<gene>
    <name evidence="1" type="ORF">SAMN05421740_102328</name>
</gene>
<dbReference type="InterPro" id="IPR046233">
    <property type="entry name" value="DUF6266"/>
</dbReference>
<dbReference type="Proteomes" id="UP000198916">
    <property type="component" value="Unassembled WGS sequence"/>
</dbReference>
<dbReference type="EMBL" id="FNZR01000002">
    <property type="protein sequence ID" value="SEK64697.1"/>
    <property type="molecule type" value="Genomic_DNA"/>
</dbReference>
<dbReference type="Pfam" id="PF19781">
    <property type="entry name" value="DUF6266"/>
    <property type="match status" value="1"/>
</dbReference>
<accession>A0A1H7ISK2</accession>
<sequence length="218" mass="24265">MGIIEQGINGPFKGKAGSVVGSSWKKINYIKGLRRDKGLKRPPTSEQAVQRQKFKLLNTFFIPLKTVLNAGFRSFTEKSTGVNSAFRYNYDHAFTTDGDNISLDYAALKFSHGSLCTAGAEQAWLDNGGIHVTWNPKTYGMGGEVDDISYAIAYSPKFHMFFVNSKENRQAGSARIDLPSKIRGTEIHAWLFFADKQRKRVSKTVYVPVSTPDLALQS</sequence>